<keyword evidence="1" id="KW-1185">Reference proteome</keyword>
<proteinExistence type="predicted"/>
<dbReference type="WBParaSite" id="Csp11.Scaffold630.g21845.t1">
    <property type="protein sequence ID" value="Csp11.Scaffold630.g21845.t1"/>
    <property type="gene ID" value="Csp11.Scaffold630.g21845"/>
</dbReference>
<dbReference type="eggNOG" id="ENOG502TKDR">
    <property type="taxonomic scope" value="Eukaryota"/>
</dbReference>
<evidence type="ECO:0000313" key="2">
    <source>
        <dbReference type="WBParaSite" id="Csp11.Scaffold630.g21845.t1"/>
    </source>
</evidence>
<dbReference type="AlphaFoldDB" id="A0A1I7V2W6"/>
<evidence type="ECO:0000313" key="1">
    <source>
        <dbReference type="Proteomes" id="UP000095282"/>
    </source>
</evidence>
<organism evidence="1 2">
    <name type="scientific">Caenorhabditis tropicalis</name>
    <dbReference type="NCBI Taxonomy" id="1561998"/>
    <lineage>
        <taxon>Eukaryota</taxon>
        <taxon>Metazoa</taxon>
        <taxon>Ecdysozoa</taxon>
        <taxon>Nematoda</taxon>
        <taxon>Chromadorea</taxon>
        <taxon>Rhabditida</taxon>
        <taxon>Rhabditina</taxon>
        <taxon>Rhabditomorpha</taxon>
        <taxon>Rhabditoidea</taxon>
        <taxon>Rhabditidae</taxon>
        <taxon>Peloderinae</taxon>
        <taxon>Caenorhabditis</taxon>
    </lineage>
</organism>
<reference evidence="2" key="1">
    <citation type="submission" date="2016-11" db="UniProtKB">
        <authorList>
            <consortium name="WormBaseParasite"/>
        </authorList>
    </citation>
    <scope>IDENTIFICATION</scope>
</reference>
<name>A0A1I7V2W6_9PELO</name>
<dbReference type="Proteomes" id="UP000095282">
    <property type="component" value="Unplaced"/>
</dbReference>
<sequence length="140" mass="16933">MYPLRLYVYTPNYCDPIKVFPYLILFEIPNFQFLNREWARYLRIYIPEFFVDSNPEVLEMGVIELSEEGTDQLGFHRLTDWIKNFAESRLNIAKRRYLCIPLFNRKEKQLSFGSRCQREAECVVDEESVENNKMREEDRS</sequence>
<accession>A0A1I7V2W6</accession>
<protein>
    <submittedName>
        <fullName evidence="2">Uncharacterized protein</fullName>
    </submittedName>
</protein>